<protein>
    <submittedName>
        <fullName evidence="8">Molybdenum transport protein ModE</fullName>
    </submittedName>
</protein>
<dbReference type="GO" id="GO:0003700">
    <property type="term" value="F:DNA-binding transcription factor activity"/>
    <property type="evidence" value="ECO:0007669"/>
    <property type="project" value="InterPro"/>
</dbReference>
<dbReference type="NCBIfam" id="TIGR00637">
    <property type="entry name" value="ModE_repress"/>
    <property type="match status" value="1"/>
</dbReference>
<evidence type="ECO:0000313" key="8">
    <source>
        <dbReference type="EMBL" id="SMB28701.1"/>
    </source>
</evidence>
<dbReference type="PANTHER" id="PTHR30432:SF1">
    <property type="entry name" value="DNA-BINDING TRANSCRIPTIONAL DUAL REGULATOR MODE"/>
    <property type="match status" value="1"/>
</dbReference>
<accession>A0A7Z7MW70</accession>
<dbReference type="SUPFAM" id="SSF50331">
    <property type="entry name" value="MOP-like"/>
    <property type="match status" value="2"/>
</dbReference>
<dbReference type="GO" id="GO:0015689">
    <property type="term" value="P:molybdate ion transport"/>
    <property type="evidence" value="ECO:0007669"/>
    <property type="project" value="UniProtKB-UniRule"/>
</dbReference>
<dbReference type="InterPro" id="IPR036388">
    <property type="entry name" value="WH-like_DNA-bd_sf"/>
</dbReference>
<dbReference type="SUPFAM" id="SSF46785">
    <property type="entry name" value="Winged helix' DNA-binding domain"/>
    <property type="match status" value="1"/>
</dbReference>
<dbReference type="RefSeq" id="WP_154717166.1">
    <property type="nucleotide sequence ID" value="NZ_LT837803.1"/>
</dbReference>
<organism evidence="8 9">
    <name type="scientific">Sterolibacterium denitrificans</name>
    <dbReference type="NCBI Taxonomy" id="157592"/>
    <lineage>
        <taxon>Bacteria</taxon>
        <taxon>Pseudomonadati</taxon>
        <taxon>Pseudomonadota</taxon>
        <taxon>Betaproteobacteria</taxon>
        <taxon>Nitrosomonadales</taxon>
        <taxon>Sterolibacteriaceae</taxon>
        <taxon>Sterolibacterium</taxon>
    </lineage>
</organism>
<reference evidence="8" key="1">
    <citation type="submission" date="2017-03" db="EMBL/GenBank/DDBJ databases">
        <authorList>
            <consortium name="AG Boll"/>
        </authorList>
    </citation>
    <scope>NUCLEOTIDE SEQUENCE [LARGE SCALE GENOMIC DNA]</scope>
    <source>
        <strain evidence="8">Chol</strain>
    </source>
</reference>
<evidence type="ECO:0000256" key="4">
    <source>
        <dbReference type="ARBA" id="ARBA00022737"/>
    </source>
</evidence>
<dbReference type="InterPro" id="IPR016462">
    <property type="entry name" value="ModE"/>
</dbReference>
<feature type="region of interest" description="Required for dimer formation and molybdate binding" evidence="6">
    <location>
        <begin position="135"/>
        <end position="143"/>
    </location>
</feature>
<gene>
    <name evidence="8" type="primary">modE</name>
    <name evidence="8" type="ORF">SDENCHOL_20689</name>
</gene>
<dbReference type="PANTHER" id="PTHR30432">
    <property type="entry name" value="TRANSCRIPTIONAL REGULATOR MODE"/>
    <property type="match status" value="1"/>
</dbReference>
<feature type="domain" description="Mop" evidence="7">
    <location>
        <begin position="134"/>
        <end position="200"/>
    </location>
</feature>
<evidence type="ECO:0000256" key="2">
    <source>
        <dbReference type="ARBA" id="ARBA00022448"/>
    </source>
</evidence>
<dbReference type="Pfam" id="PF00126">
    <property type="entry name" value="HTH_1"/>
    <property type="match status" value="1"/>
</dbReference>
<dbReference type="EMBL" id="LT837803">
    <property type="protein sequence ID" value="SMB28701.1"/>
    <property type="molecule type" value="Genomic_DNA"/>
</dbReference>
<dbReference type="AlphaFoldDB" id="A0A7Z7MW70"/>
<dbReference type="Pfam" id="PF03459">
    <property type="entry name" value="TOBE"/>
    <property type="match status" value="2"/>
</dbReference>
<dbReference type="PROSITE" id="PS51866">
    <property type="entry name" value="MOP"/>
    <property type="match status" value="2"/>
</dbReference>
<proteinExistence type="inferred from homology"/>
<evidence type="ECO:0000313" key="9">
    <source>
        <dbReference type="Proteomes" id="UP000242886"/>
    </source>
</evidence>
<keyword evidence="3 5" id="KW-0500">Molybdenum</keyword>
<feature type="domain" description="Mop" evidence="7">
    <location>
        <begin position="206"/>
        <end position="272"/>
    </location>
</feature>
<dbReference type="InterPro" id="IPR003725">
    <property type="entry name" value="ModE-bd_N"/>
</dbReference>
<sequence length="274" mass="28709">MGKIERPAEVEVKVRGSIWLTMSGENFGGAGRVDLLARIAECGSISQAAKTMKMSYKAAWDAIDAMNNLAGEPLVERQTGGKGGGGTQLTSRGKRLVENFKIIEKEHRLFIEQLSRQAEGITHDFLLIRRLNMKTSARNQFLGKVTAVKKGAVNDEIDLEIAGGLKIVAIVTHESTEGLGLKVGAEAFALVKASSVIIVTDGSGAKFSARNRLVGTVARVQEGAVNSEVVIEVPGGGAIAAVITNESCKTLGIAAGKPATAIFKASSVIVGVPA</sequence>
<dbReference type="InterPro" id="IPR004606">
    <property type="entry name" value="Mop_domain"/>
</dbReference>
<name>A0A7Z7MW70_9PROT</name>
<keyword evidence="2 5" id="KW-0813">Transport</keyword>
<dbReference type="Gene3D" id="2.40.50.100">
    <property type="match status" value="2"/>
</dbReference>
<evidence type="ECO:0000259" key="7">
    <source>
        <dbReference type="PROSITE" id="PS51866"/>
    </source>
</evidence>
<dbReference type="InterPro" id="IPR036390">
    <property type="entry name" value="WH_DNA-bd_sf"/>
</dbReference>
<dbReference type="InterPro" id="IPR008995">
    <property type="entry name" value="Mo/tungstate-bd_C_term_dom"/>
</dbReference>
<dbReference type="NCBIfam" id="TIGR00638">
    <property type="entry name" value="Mop"/>
    <property type="match status" value="2"/>
</dbReference>
<dbReference type="InterPro" id="IPR000847">
    <property type="entry name" value="LysR_HTH_N"/>
</dbReference>
<dbReference type="GO" id="GO:0030151">
    <property type="term" value="F:molybdenum ion binding"/>
    <property type="evidence" value="ECO:0007669"/>
    <property type="project" value="UniProtKB-UniRule"/>
</dbReference>
<dbReference type="PIRSF" id="PIRSF005763">
    <property type="entry name" value="Txn_reg_ModE"/>
    <property type="match status" value="1"/>
</dbReference>
<evidence type="ECO:0000256" key="6">
    <source>
        <dbReference type="PIRSR" id="PIRSR005763-1"/>
    </source>
</evidence>
<dbReference type="Gene3D" id="1.10.10.10">
    <property type="entry name" value="Winged helix-like DNA-binding domain superfamily/Winged helix DNA-binding domain"/>
    <property type="match status" value="1"/>
</dbReference>
<evidence type="ECO:0000256" key="3">
    <source>
        <dbReference type="ARBA" id="ARBA00022505"/>
    </source>
</evidence>
<dbReference type="InterPro" id="IPR005116">
    <property type="entry name" value="Transp-assoc_OB_typ1"/>
</dbReference>
<evidence type="ECO:0000256" key="1">
    <source>
        <dbReference type="ARBA" id="ARBA00008110"/>
    </source>
</evidence>
<keyword evidence="4" id="KW-0677">Repeat</keyword>
<dbReference type="Proteomes" id="UP000242886">
    <property type="component" value="Chromosome SDENCHOL"/>
</dbReference>
<comment type="similarity">
    <text evidence="1 5">Belongs to the ModE family.</text>
</comment>
<evidence type="ECO:0000256" key="5">
    <source>
        <dbReference type="PIRNR" id="PIRNR005763"/>
    </source>
</evidence>
<dbReference type="InterPro" id="IPR051815">
    <property type="entry name" value="Molybdate_resp_trans_reg"/>
</dbReference>
<keyword evidence="9" id="KW-1185">Reference proteome</keyword>